<dbReference type="EMBL" id="CALTRL010005909">
    <property type="protein sequence ID" value="CAH7687789.1"/>
    <property type="molecule type" value="Genomic_DNA"/>
</dbReference>
<reference evidence="2" key="1">
    <citation type="submission" date="2022-06" db="EMBL/GenBank/DDBJ databases">
        <authorList>
            <consortium name="SYNGENTA / RWTH Aachen University"/>
        </authorList>
    </citation>
    <scope>NUCLEOTIDE SEQUENCE</scope>
</reference>
<sequence>MNYDGIETEGPNDDLESSIHASDFFDSDPDPSTSGGLAASAYELVESSDLSSDDSGSPLSLETEISSSEDDSDRAWSNSPSPAGNQTHHPLDVNNLFSDLHQDDLIPNTIEEQDAYIDETSHRFLDPAQGFCIDHIQDDSNHEGLPSPGSQPVSSFLDSDSSLASIASLSYSFPDPTKSCDQSIECNLSRQLSPAVTTESEGNDEERGKLGWNLEDKSSLSDDDHLTDFKDQQTNHKFRTATELDQSNLKVGHENSSSNRSLSSKSELEPLTLIGNRLYNRKNVHCQLHVYVTGAAVSARSLRDISNKLRSNFVSSESLESEYLSLDRRPTKRLTSYTLAKDSHQTASATVLSSLPSEPESSVRLNSLIRQTSWLNITLHDITSLKLEDEVTFLSSLSQLKEHLILCNMNSSVPFPPPSLSELDYRSPKKTKKFQIIPIATKKFDISNVENSFQQLEHRFSPNMEIYDRLIGTLEEPSSTRALLKPCTIKDLGRISKVCDTKLRNLTVISKRQGSPGDSRRSRDSYPLIGIVCLFVSLATWIFFKTECFQMKTNSQKIVSSSGSPGGHPKLPFPIDSSSKIGSEIQHGATLKPVNEVYPSKHESSKIKNEAKSLSLDLAESSVRKNAPGQFIKSPLLKDVSIYVQRAKKRMSSDSRSFEESQRTIQEAGLDELKLVYQRPYLSQLYRPYSCYPALSRWVSESTAMAFINLSKTSPRGETEPMMAFTSRSLVGSEAEGLGMRDDLAMRIRRGLFNIRNRPDACFKKVLGKRLVDRIAKRTNWHRRRVGEGDDEEAEGLKRGKSKSRHMKKRNSRLSNLVKRLISREKNLNLKV</sequence>
<feature type="compositionally biased region" description="Polar residues" evidence="1">
    <location>
        <begin position="75"/>
        <end position="88"/>
    </location>
</feature>
<name>A0AAV0BL58_PHAPC</name>
<dbReference type="AlphaFoldDB" id="A0AAV0BL58"/>
<feature type="compositionally biased region" description="Basic residues" evidence="1">
    <location>
        <begin position="799"/>
        <end position="812"/>
    </location>
</feature>
<evidence type="ECO:0000313" key="3">
    <source>
        <dbReference type="Proteomes" id="UP001153365"/>
    </source>
</evidence>
<organism evidence="2 3">
    <name type="scientific">Phakopsora pachyrhizi</name>
    <name type="common">Asian soybean rust disease fungus</name>
    <dbReference type="NCBI Taxonomy" id="170000"/>
    <lineage>
        <taxon>Eukaryota</taxon>
        <taxon>Fungi</taxon>
        <taxon>Dikarya</taxon>
        <taxon>Basidiomycota</taxon>
        <taxon>Pucciniomycotina</taxon>
        <taxon>Pucciniomycetes</taxon>
        <taxon>Pucciniales</taxon>
        <taxon>Phakopsoraceae</taxon>
        <taxon>Phakopsora</taxon>
    </lineage>
</organism>
<dbReference type="Proteomes" id="UP001153365">
    <property type="component" value="Unassembled WGS sequence"/>
</dbReference>
<evidence type="ECO:0000313" key="2">
    <source>
        <dbReference type="EMBL" id="CAH7687789.1"/>
    </source>
</evidence>
<feature type="compositionally biased region" description="Basic and acidic residues" evidence="1">
    <location>
        <begin position="205"/>
        <end position="234"/>
    </location>
</feature>
<feature type="region of interest" description="Disordered" evidence="1">
    <location>
        <begin position="1"/>
        <end position="93"/>
    </location>
</feature>
<protein>
    <submittedName>
        <fullName evidence="2">Expressed protein</fullName>
    </submittedName>
</protein>
<feature type="compositionally biased region" description="Acidic residues" evidence="1">
    <location>
        <begin position="1"/>
        <end position="16"/>
    </location>
</feature>
<feature type="compositionally biased region" description="Low complexity" evidence="1">
    <location>
        <begin position="47"/>
        <end position="66"/>
    </location>
</feature>
<feature type="compositionally biased region" description="Polar residues" evidence="1">
    <location>
        <begin position="191"/>
        <end position="200"/>
    </location>
</feature>
<proteinExistence type="predicted"/>
<keyword evidence="3" id="KW-1185">Reference proteome</keyword>
<evidence type="ECO:0000256" key="1">
    <source>
        <dbReference type="SAM" id="MobiDB-lite"/>
    </source>
</evidence>
<feature type="region of interest" description="Disordered" evidence="1">
    <location>
        <begin position="137"/>
        <end position="158"/>
    </location>
</feature>
<feature type="compositionally biased region" description="Low complexity" evidence="1">
    <location>
        <begin position="254"/>
        <end position="265"/>
    </location>
</feature>
<gene>
    <name evidence="2" type="ORF">PPACK8108_LOCUS22628</name>
</gene>
<comment type="caution">
    <text evidence="2">The sequence shown here is derived from an EMBL/GenBank/DDBJ whole genome shotgun (WGS) entry which is preliminary data.</text>
</comment>
<accession>A0AAV0BL58</accession>
<feature type="region of interest" description="Disordered" evidence="1">
    <location>
        <begin position="191"/>
        <end position="266"/>
    </location>
</feature>
<feature type="region of interest" description="Disordered" evidence="1">
    <location>
        <begin position="786"/>
        <end position="814"/>
    </location>
</feature>